<reference evidence="2" key="1">
    <citation type="submission" date="2016-10" db="EMBL/GenBank/DDBJ databases">
        <authorList>
            <person name="Varghese N."/>
            <person name="Submissions S."/>
        </authorList>
    </citation>
    <scope>NUCLEOTIDE SEQUENCE [LARGE SCALE GENOMIC DNA]</scope>
    <source>
        <strain evidence="2">DSM 26879</strain>
    </source>
</reference>
<dbReference type="EMBL" id="FOYP01000001">
    <property type="protein sequence ID" value="SFR38693.1"/>
    <property type="molecule type" value="Genomic_DNA"/>
</dbReference>
<evidence type="ECO:0000313" key="2">
    <source>
        <dbReference type="Proteomes" id="UP000199478"/>
    </source>
</evidence>
<dbReference type="STRING" id="390270.SAMN04488005_1267"/>
<dbReference type="AlphaFoldDB" id="A0A1I6G930"/>
<evidence type="ECO:0000313" key="1">
    <source>
        <dbReference type="EMBL" id="SFR38693.1"/>
    </source>
</evidence>
<dbReference type="Proteomes" id="UP000199478">
    <property type="component" value="Unassembled WGS sequence"/>
</dbReference>
<name>A0A1I6G930_9RHOB</name>
<gene>
    <name evidence="1" type="ORF">SAMN04488005_1267</name>
</gene>
<sequence>MVFLLAAGLTGADERCVVRAFEAFAVSGTAAALLCPEATVSS</sequence>
<accession>A0A1I6G930</accession>
<proteinExistence type="predicted"/>
<organism evidence="1 2">
    <name type="scientific">Yoonia tamlensis</name>
    <dbReference type="NCBI Taxonomy" id="390270"/>
    <lineage>
        <taxon>Bacteria</taxon>
        <taxon>Pseudomonadati</taxon>
        <taxon>Pseudomonadota</taxon>
        <taxon>Alphaproteobacteria</taxon>
        <taxon>Rhodobacterales</taxon>
        <taxon>Paracoccaceae</taxon>
        <taxon>Yoonia</taxon>
    </lineage>
</organism>
<keyword evidence="2" id="KW-1185">Reference proteome</keyword>
<protein>
    <submittedName>
        <fullName evidence="1">Uncharacterized protein</fullName>
    </submittedName>
</protein>